<dbReference type="RefSeq" id="XP_016241967.1">
    <property type="nucleotide sequence ID" value="XM_016400387.1"/>
</dbReference>
<protein>
    <recommendedName>
        <fullName evidence="1">Methyltransferase domain-containing protein</fullName>
    </recommendedName>
</protein>
<sequence length="312" mass="35113">MAELQPTDTVLDLGCGVGWNTHLAAPSCHYAISVDISGRSCVHAVRGAAHQQLSNVAFAKADITSFNTLRHGIQTARNWTNLVLKLPHLTPGSTYQGPTANVPHPTPIQFNVVFICWVIQLLEPDRRRTLLTMIRNHFLLPDGRIVLTWPSPSTYGATLGIAYRITPTPAPPRDTVKLALKEYIAHENDERLAQDELNQIAHALRLRVTTHQFPPWQEMGMADKRPGILRAAQALSRTDQPVHQWLQQARADRYHSLEVRLNTMPTNTTGFPEDVREYRRVRLALQPGEDIDTMAQSSNTEVLAILTRKKRR</sequence>
<reference evidence="2 3" key="1">
    <citation type="submission" date="2015-01" db="EMBL/GenBank/DDBJ databases">
        <title>The Genome Sequence of Cladophialophora immunda CBS83496.</title>
        <authorList>
            <consortium name="The Broad Institute Genomics Platform"/>
            <person name="Cuomo C."/>
            <person name="de Hoog S."/>
            <person name="Gorbushina A."/>
            <person name="Stielow B."/>
            <person name="Teixiera M."/>
            <person name="Abouelleil A."/>
            <person name="Chapman S.B."/>
            <person name="Priest M."/>
            <person name="Young S.K."/>
            <person name="Wortman J."/>
            <person name="Nusbaum C."/>
            <person name="Birren B."/>
        </authorList>
    </citation>
    <scope>NUCLEOTIDE SEQUENCE [LARGE SCALE GENOMIC DNA]</scope>
    <source>
        <strain evidence="2 3">CBS 83496</strain>
    </source>
</reference>
<evidence type="ECO:0000259" key="1">
    <source>
        <dbReference type="Pfam" id="PF13847"/>
    </source>
</evidence>
<organism evidence="2 3">
    <name type="scientific">Cladophialophora immunda</name>
    <dbReference type="NCBI Taxonomy" id="569365"/>
    <lineage>
        <taxon>Eukaryota</taxon>
        <taxon>Fungi</taxon>
        <taxon>Dikarya</taxon>
        <taxon>Ascomycota</taxon>
        <taxon>Pezizomycotina</taxon>
        <taxon>Eurotiomycetes</taxon>
        <taxon>Chaetothyriomycetidae</taxon>
        <taxon>Chaetothyriales</taxon>
        <taxon>Herpotrichiellaceae</taxon>
        <taxon>Cladophialophora</taxon>
    </lineage>
</organism>
<dbReference type="HOGENOM" id="CLU_891385_0_0_1"/>
<dbReference type="Gene3D" id="3.40.50.150">
    <property type="entry name" value="Vaccinia Virus protein VP39"/>
    <property type="match status" value="1"/>
</dbReference>
<evidence type="ECO:0000313" key="2">
    <source>
        <dbReference type="EMBL" id="KIW21751.1"/>
    </source>
</evidence>
<dbReference type="VEuPathDB" id="FungiDB:PV07_12819"/>
<dbReference type="EMBL" id="KN847217">
    <property type="protein sequence ID" value="KIW21751.1"/>
    <property type="molecule type" value="Genomic_DNA"/>
</dbReference>
<dbReference type="GeneID" id="27352013"/>
<dbReference type="CDD" id="cd02440">
    <property type="entry name" value="AdoMet_MTases"/>
    <property type="match status" value="1"/>
</dbReference>
<dbReference type="SUPFAM" id="SSF53335">
    <property type="entry name" value="S-adenosyl-L-methionine-dependent methyltransferases"/>
    <property type="match status" value="1"/>
</dbReference>
<dbReference type="InterPro" id="IPR025714">
    <property type="entry name" value="Methyltranfer_dom"/>
</dbReference>
<accession>A0A0D1Z244</accession>
<dbReference type="InterPro" id="IPR029063">
    <property type="entry name" value="SAM-dependent_MTases_sf"/>
</dbReference>
<dbReference type="AlphaFoldDB" id="A0A0D1Z244"/>
<gene>
    <name evidence="2" type="ORF">PV07_12819</name>
</gene>
<keyword evidence="3" id="KW-1185">Reference proteome</keyword>
<feature type="domain" description="Methyltransferase" evidence="1">
    <location>
        <begin position="7"/>
        <end position="67"/>
    </location>
</feature>
<name>A0A0D1Z244_9EURO</name>
<dbReference type="Proteomes" id="UP000054466">
    <property type="component" value="Unassembled WGS sequence"/>
</dbReference>
<dbReference type="Pfam" id="PF13847">
    <property type="entry name" value="Methyltransf_31"/>
    <property type="match status" value="1"/>
</dbReference>
<evidence type="ECO:0000313" key="3">
    <source>
        <dbReference type="Proteomes" id="UP000054466"/>
    </source>
</evidence>
<proteinExistence type="predicted"/>